<dbReference type="OrthoDB" id="2563155at2759"/>
<dbReference type="EMBL" id="CH408033">
    <property type="protein sequence ID" value="EAQ86399.1"/>
    <property type="molecule type" value="Genomic_DNA"/>
</dbReference>
<evidence type="ECO:0000256" key="1">
    <source>
        <dbReference type="SAM" id="MobiDB-lite"/>
    </source>
</evidence>
<dbReference type="eggNOG" id="ENOG502RIZA">
    <property type="taxonomic scope" value="Eukaryota"/>
</dbReference>
<accession>Q2GWK2</accession>
<protein>
    <submittedName>
        <fullName evidence="2">Uncharacterized protein</fullName>
    </submittedName>
</protein>
<evidence type="ECO:0000313" key="3">
    <source>
        <dbReference type="Proteomes" id="UP000001056"/>
    </source>
</evidence>
<evidence type="ECO:0000313" key="2">
    <source>
        <dbReference type="EMBL" id="EAQ86399.1"/>
    </source>
</evidence>
<feature type="region of interest" description="Disordered" evidence="1">
    <location>
        <begin position="275"/>
        <end position="300"/>
    </location>
</feature>
<dbReference type="GeneID" id="4393877"/>
<name>Q2GWK2_CHAGB</name>
<feature type="compositionally biased region" description="Basic and acidic residues" evidence="1">
    <location>
        <begin position="395"/>
        <end position="410"/>
    </location>
</feature>
<dbReference type="AlphaFoldDB" id="Q2GWK2"/>
<sequence>MYRGSYSNRGARRGGRGGNRGGFRNASHGNHNRNLTGVANRSGTSIFDERQRPKAALINGGHFNPSATGYDRSRMSTINSGEKKPDGVSFAIVHVQNQPQWMDKNIIYVKSNLHLLPEYSEKKSLVLENHKEMGQEELMERITAELTQSIKFNRYGVEDGPDVEIFDAEGHIVSLVLPGDWMPVSHEPPQFASVNTPSIKYTPVSVDPIAVFAGYRNDSNSTGFKFVAWFLVEEIELFAANSLDLARKMHDKKWDGDIGHEWAAVKLMRVEKGDPEWRPVPDIRRRPAASQASDSTKTADEVLQLSTEDVIEILASVTAMIDTENKDNNPVQDGDKFDRAETGQPLDEAPEHKSESKEGGSDDATKEAVPDIGADTDDGGDAVHTAVENEAGVESEVKTELMKVEDHVEDTTGGNAKELKDGDGGTDKAAIPETDNSATKAPDHHGEGVLSTQLKDKEAVVEKGEKPVKDAKVEVPTGISEEAAETELEMGKMKEDEITVKVPTTAKEEKEETKEEKEDKGQGEDNI</sequence>
<dbReference type="Proteomes" id="UP000001056">
    <property type="component" value="Unassembled WGS sequence"/>
</dbReference>
<reference evidence="3" key="1">
    <citation type="journal article" date="2015" name="Genome Announc.">
        <title>Draft genome sequence of the cellulolytic fungus Chaetomium globosum.</title>
        <authorList>
            <person name="Cuomo C.A."/>
            <person name="Untereiner W.A."/>
            <person name="Ma L.-J."/>
            <person name="Grabherr M."/>
            <person name="Birren B.W."/>
        </authorList>
    </citation>
    <scope>NUCLEOTIDE SEQUENCE [LARGE SCALE GENOMIC DNA]</scope>
    <source>
        <strain evidence="3">ATCC 6205 / CBS 148.51 / DSM 1962 / NBRC 6347 / NRRL 1970</strain>
    </source>
</reference>
<proteinExistence type="predicted"/>
<dbReference type="VEuPathDB" id="FungiDB:CHGG_07652"/>
<feature type="region of interest" description="Disordered" evidence="1">
    <location>
        <begin position="324"/>
        <end position="527"/>
    </location>
</feature>
<feature type="region of interest" description="Disordered" evidence="1">
    <location>
        <begin position="1"/>
        <end position="40"/>
    </location>
</feature>
<feature type="compositionally biased region" description="Polar residues" evidence="1">
    <location>
        <begin position="28"/>
        <end position="40"/>
    </location>
</feature>
<keyword evidence="3" id="KW-1185">Reference proteome</keyword>
<feature type="compositionally biased region" description="Basic and acidic residues" evidence="1">
    <location>
        <begin position="349"/>
        <end position="369"/>
    </location>
</feature>
<feature type="compositionally biased region" description="Basic and acidic residues" evidence="1">
    <location>
        <begin position="454"/>
        <end position="473"/>
    </location>
</feature>
<feature type="compositionally biased region" description="Basic and acidic residues" evidence="1">
    <location>
        <begin position="275"/>
        <end position="285"/>
    </location>
</feature>
<feature type="compositionally biased region" description="Basic and acidic residues" evidence="1">
    <location>
        <begin position="506"/>
        <end position="527"/>
    </location>
</feature>
<gene>
    <name evidence="2" type="ORF">CHGG_07652</name>
</gene>
<feature type="compositionally biased region" description="Basic and acidic residues" evidence="1">
    <location>
        <begin position="324"/>
        <end position="341"/>
    </location>
</feature>
<dbReference type="RefSeq" id="XP_001225308.1">
    <property type="nucleotide sequence ID" value="XM_001225307.1"/>
</dbReference>
<feature type="compositionally biased region" description="Basic and acidic residues" evidence="1">
    <location>
        <begin position="489"/>
        <end position="499"/>
    </location>
</feature>
<organism evidence="2 3">
    <name type="scientific">Chaetomium globosum (strain ATCC 6205 / CBS 148.51 / DSM 1962 / NBRC 6347 / NRRL 1970)</name>
    <name type="common">Soil fungus</name>
    <dbReference type="NCBI Taxonomy" id="306901"/>
    <lineage>
        <taxon>Eukaryota</taxon>
        <taxon>Fungi</taxon>
        <taxon>Dikarya</taxon>
        <taxon>Ascomycota</taxon>
        <taxon>Pezizomycotina</taxon>
        <taxon>Sordariomycetes</taxon>
        <taxon>Sordariomycetidae</taxon>
        <taxon>Sordariales</taxon>
        <taxon>Chaetomiaceae</taxon>
        <taxon>Chaetomium</taxon>
    </lineage>
</organism>
<dbReference type="HOGENOM" id="CLU_516779_0_0_1"/>
<feature type="compositionally biased region" description="Basic and acidic residues" evidence="1">
    <location>
        <begin position="417"/>
        <end position="426"/>
    </location>
</feature>
<dbReference type="InParanoid" id="Q2GWK2"/>